<organism evidence="3 4">
    <name type="scientific">Actinocorallia aurantiaca</name>
    <dbReference type="NCBI Taxonomy" id="46204"/>
    <lineage>
        <taxon>Bacteria</taxon>
        <taxon>Bacillati</taxon>
        <taxon>Actinomycetota</taxon>
        <taxon>Actinomycetes</taxon>
        <taxon>Streptosporangiales</taxon>
        <taxon>Thermomonosporaceae</taxon>
        <taxon>Actinocorallia</taxon>
    </lineage>
</organism>
<evidence type="ECO:0000256" key="1">
    <source>
        <dbReference type="ARBA" id="ARBA00022722"/>
    </source>
</evidence>
<proteinExistence type="predicted"/>
<protein>
    <submittedName>
        <fullName evidence="3">Ribonuclease domain-containing protein</fullName>
    </submittedName>
</protein>
<dbReference type="InterPro" id="IPR016191">
    <property type="entry name" value="Ribonuclease/ribotoxin"/>
</dbReference>
<gene>
    <name evidence="3" type="ORF">GCM10010439_03910</name>
</gene>
<dbReference type="Proteomes" id="UP001501842">
    <property type="component" value="Unassembled WGS sequence"/>
</dbReference>
<evidence type="ECO:0000256" key="2">
    <source>
        <dbReference type="ARBA" id="ARBA00022801"/>
    </source>
</evidence>
<comment type="caution">
    <text evidence="3">The sequence shown here is derived from an EMBL/GenBank/DDBJ whole genome shotgun (WGS) entry which is preliminary data.</text>
</comment>
<evidence type="ECO:0000313" key="3">
    <source>
        <dbReference type="EMBL" id="GAA2719111.1"/>
    </source>
</evidence>
<name>A0ABP6GCT5_9ACTN</name>
<keyword evidence="2" id="KW-0378">Hydrolase</keyword>
<accession>A0ABP6GCT5</accession>
<keyword evidence="4" id="KW-1185">Reference proteome</keyword>
<sequence length="161" mass="18037">MTRHDLTGFVIRVTIRVFRPPSMEATLQTKHRPRSIRIAFALTAATAFSGVVAISPAHASVYGSCTISRCSDAKSARSIWSGKGFPTSAGWYSWPDGKYNYTGGRHYNREGQLPTNATYYEYDVYSRAKGASRDAYRIVVNRSTGATWFTPNHYTDFYKIA</sequence>
<reference evidence="4" key="1">
    <citation type="journal article" date="2019" name="Int. J. Syst. Evol. Microbiol.">
        <title>The Global Catalogue of Microorganisms (GCM) 10K type strain sequencing project: providing services to taxonomists for standard genome sequencing and annotation.</title>
        <authorList>
            <consortium name="The Broad Institute Genomics Platform"/>
            <consortium name="The Broad Institute Genome Sequencing Center for Infectious Disease"/>
            <person name="Wu L."/>
            <person name="Ma J."/>
        </authorList>
    </citation>
    <scope>NUCLEOTIDE SEQUENCE [LARGE SCALE GENOMIC DNA]</scope>
    <source>
        <strain evidence="4">JCM 8201</strain>
    </source>
</reference>
<dbReference type="InterPro" id="IPR000026">
    <property type="entry name" value="N1-like"/>
</dbReference>
<dbReference type="SUPFAM" id="SSF53933">
    <property type="entry name" value="Microbial ribonucleases"/>
    <property type="match status" value="1"/>
</dbReference>
<dbReference type="Gene3D" id="3.10.450.30">
    <property type="entry name" value="Microbial ribonucleases"/>
    <property type="match status" value="1"/>
</dbReference>
<dbReference type="Pfam" id="PF00545">
    <property type="entry name" value="Ribonuclease"/>
    <property type="match status" value="1"/>
</dbReference>
<dbReference type="EMBL" id="BAAATZ010000002">
    <property type="protein sequence ID" value="GAA2719111.1"/>
    <property type="molecule type" value="Genomic_DNA"/>
</dbReference>
<evidence type="ECO:0000313" key="4">
    <source>
        <dbReference type="Proteomes" id="UP001501842"/>
    </source>
</evidence>
<keyword evidence="1" id="KW-0540">Nuclease</keyword>